<name>W6MV49_9ASCO</name>
<dbReference type="GeneID" id="34523138"/>
<dbReference type="Pfam" id="PF01370">
    <property type="entry name" value="Epimerase"/>
    <property type="match status" value="1"/>
</dbReference>
<dbReference type="InterPro" id="IPR036291">
    <property type="entry name" value="NAD(P)-bd_dom_sf"/>
</dbReference>
<dbReference type="HOGENOM" id="CLU_007383_6_4_1"/>
<keyword evidence="3" id="KW-1185">Reference proteome</keyword>
<reference evidence="2" key="1">
    <citation type="submission" date="2013-12" db="EMBL/GenBank/DDBJ databases">
        <authorList>
            <person name="Genoscope - CEA"/>
        </authorList>
    </citation>
    <scope>NUCLEOTIDE SEQUENCE</scope>
    <source>
        <strain evidence="2">CBS 1993</strain>
    </source>
</reference>
<dbReference type="AlphaFoldDB" id="W6MV49"/>
<feature type="domain" description="NAD-dependent epimerase/dehydratase" evidence="1">
    <location>
        <begin position="56"/>
        <end position="213"/>
    </location>
</feature>
<dbReference type="GO" id="GO:0044877">
    <property type="term" value="F:protein-containing complex binding"/>
    <property type="evidence" value="ECO:0007669"/>
    <property type="project" value="TreeGrafter"/>
</dbReference>
<dbReference type="GO" id="GO:0005739">
    <property type="term" value="C:mitochondrion"/>
    <property type="evidence" value="ECO:0007669"/>
    <property type="project" value="TreeGrafter"/>
</dbReference>
<sequence length="397" mass="44182">MIFVVPRHVQPSAFQSSVRFIGRFPLKSDINITAAGKTKIAVGQGGRSSRTGYTATVFGSTGFLGRLLVSKLAKHGTITVSPYRNETAKKQLKVNGDLGVVNFVELDLRNLESIRNSVAHSDIVFNLIGTEQSTKNFSIEDVNIEGARRIAQISKEAGVARFIHVSSYNADPASSSDFYASKGVGEQVVREIYPDATIVRPSPMYARNSPFLNQLLARRTFGDNILFKNQVFPTHGIQVAAALEKIGFDDSTRGQTYELHGTEEYSKREIREMIKEATHLGQNAWVPAAVGFYLPAPEIVVKAFALLRQYISSQPRVSLDSVNRVNTRQVFDPNAKTFADLGMVPDEFADLFYTYIKPHITASSQVKNRTVYAREDVERLRDYVNTPSDSFNLFNLK</sequence>
<reference evidence="2" key="2">
    <citation type="submission" date="2014-02" db="EMBL/GenBank/DDBJ databases">
        <title>Complete DNA sequence of /Kuraishia capsulata/ illustrates novel genomic features among budding yeasts (/Saccharomycotina/).</title>
        <authorList>
            <person name="Morales L."/>
            <person name="Noel B."/>
            <person name="Porcel B."/>
            <person name="Marcet-Houben M."/>
            <person name="Hullo M-F."/>
            <person name="Sacerdot C."/>
            <person name="Tekaia F."/>
            <person name="Leh-Louis V."/>
            <person name="Despons L."/>
            <person name="Khanna V."/>
            <person name="Aury J-M."/>
            <person name="Barbe V."/>
            <person name="Couloux A."/>
            <person name="Labadie K."/>
            <person name="Pelletier E."/>
            <person name="Souciet J-L."/>
            <person name="Boekhout T."/>
            <person name="Gabaldon T."/>
            <person name="Wincker P."/>
            <person name="Dujon B."/>
        </authorList>
    </citation>
    <scope>NUCLEOTIDE SEQUENCE</scope>
    <source>
        <strain evidence="2">CBS 1993</strain>
    </source>
</reference>
<dbReference type="STRING" id="1382522.W6MV49"/>
<accession>W6MV49</accession>
<dbReference type="Proteomes" id="UP000019384">
    <property type="component" value="Unassembled WGS sequence"/>
</dbReference>
<gene>
    <name evidence="2" type="ORF">KUCA_T00005760001</name>
</gene>
<dbReference type="InterPro" id="IPR051207">
    <property type="entry name" value="ComplexI_NDUFA9_subunit"/>
</dbReference>
<dbReference type="InterPro" id="IPR001509">
    <property type="entry name" value="Epimerase_deHydtase"/>
</dbReference>
<dbReference type="OrthoDB" id="275457at2759"/>
<dbReference type="RefSeq" id="XP_022461750.1">
    <property type="nucleotide sequence ID" value="XM_022602185.1"/>
</dbReference>
<dbReference type="Gene3D" id="3.40.50.720">
    <property type="entry name" value="NAD(P)-binding Rossmann-like Domain"/>
    <property type="match status" value="1"/>
</dbReference>
<organism evidence="2 3">
    <name type="scientific">Kuraishia capsulata CBS 1993</name>
    <dbReference type="NCBI Taxonomy" id="1382522"/>
    <lineage>
        <taxon>Eukaryota</taxon>
        <taxon>Fungi</taxon>
        <taxon>Dikarya</taxon>
        <taxon>Ascomycota</taxon>
        <taxon>Saccharomycotina</taxon>
        <taxon>Pichiomycetes</taxon>
        <taxon>Pichiales</taxon>
        <taxon>Pichiaceae</taxon>
        <taxon>Kuraishia</taxon>
    </lineage>
</organism>
<evidence type="ECO:0000313" key="3">
    <source>
        <dbReference type="Proteomes" id="UP000019384"/>
    </source>
</evidence>
<dbReference type="SUPFAM" id="SSF51735">
    <property type="entry name" value="NAD(P)-binding Rossmann-fold domains"/>
    <property type="match status" value="1"/>
</dbReference>
<evidence type="ECO:0000259" key="1">
    <source>
        <dbReference type="Pfam" id="PF01370"/>
    </source>
</evidence>
<proteinExistence type="predicted"/>
<evidence type="ECO:0000313" key="2">
    <source>
        <dbReference type="EMBL" id="CDK29767.1"/>
    </source>
</evidence>
<dbReference type="PANTHER" id="PTHR12126:SF11">
    <property type="entry name" value="NADH DEHYDROGENASE [UBIQUINONE] 1 ALPHA SUBCOMPLEX SUBUNIT 9, MITOCHONDRIAL"/>
    <property type="match status" value="1"/>
</dbReference>
<dbReference type="CDD" id="cd05271">
    <property type="entry name" value="NDUFA9_like_SDR_a"/>
    <property type="match status" value="1"/>
</dbReference>
<protein>
    <recommendedName>
        <fullName evidence="1">NAD-dependent epimerase/dehydratase domain-containing protein</fullName>
    </recommendedName>
</protein>
<dbReference type="PANTHER" id="PTHR12126">
    <property type="entry name" value="NADH-UBIQUINONE OXIDOREDUCTASE 39 KDA SUBUNIT-RELATED"/>
    <property type="match status" value="1"/>
</dbReference>
<dbReference type="EMBL" id="HG793131">
    <property type="protein sequence ID" value="CDK29767.1"/>
    <property type="molecule type" value="Genomic_DNA"/>
</dbReference>